<dbReference type="AlphaFoldDB" id="A0A0D6PKT7"/>
<dbReference type="PANTHER" id="PTHR41542">
    <property type="entry name" value="BLL5807 PROTEIN"/>
    <property type="match status" value="1"/>
</dbReference>
<dbReference type="Gene3D" id="3.10.450.240">
    <property type="match status" value="1"/>
</dbReference>
<dbReference type="SUPFAM" id="SSF54427">
    <property type="entry name" value="NTF2-like"/>
    <property type="match status" value="1"/>
</dbReference>
<sequence length="226" mass="24502">MVNNTLQSIGGFSVALVIFAGIAIFLILRLRSVLGKRVGFEKPPVHPGNAQRPNGPVIDARALPPEPGPGRSVPDPRSPLGQRLMQIVNRDQHFDPPQFLIQAETAFRTIVTAFAAGDRKTLQNLLTPHVYQTFEQAIATREASGEGQKTEIKSIISVVIEDAQLVGDTAIVVVRFISAQLNQRLDASGAPIPGSEEQGDLNDLWTFERNLPGSDPVWRLSAARSG</sequence>
<evidence type="ECO:0000256" key="1">
    <source>
        <dbReference type="SAM" id="MobiDB-lite"/>
    </source>
</evidence>
<dbReference type="RefSeq" id="WP_241869428.1">
    <property type="nucleotide sequence ID" value="NZ_BANC01000089.1"/>
</dbReference>
<keyword evidence="2" id="KW-1133">Transmembrane helix</keyword>
<evidence type="ECO:0000256" key="2">
    <source>
        <dbReference type="SAM" id="Phobius"/>
    </source>
</evidence>
<dbReference type="STRING" id="1120923.SAMN02746095_03223"/>
<dbReference type="Proteomes" id="UP000032668">
    <property type="component" value="Unassembled WGS sequence"/>
</dbReference>
<keyword evidence="2" id="KW-0472">Membrane</keyword>
<evidence type="ECO:0000313" key="5">
    <source>
        <dbReference type="Proteomes" id="UP000032668"/>
    </source>
</evidence>
<reference evidence="4 5" key="1">
    <citation type="submission" date="2012-11" db="EMBL/GenBank/DDBJ databases">
        <title>Whole genome sequence of Acidocella aminolytica 101 = DSM 11237.</title>
        <authorList>
            <person name="Azuma Y."/>
            <person name="Higashiura N."/>
            <person name="Hirakawa H."/>
            <person name="Matsushita K."/>
        </authorList>
    </citation>
    <scope>NUCLEOTIDE SEQUENCE [LARGE SCALE GENOMIC DNA]</scope>
    <source>
        <strain evidence="5">101 / DSM 11237</strain>
    </source>
</reference>
<dbReference type="NCBIfam" id="NF033779">
    <property type="entry name" value="Tim44_TimA_adap"/>
    <property type="match status" value="1"/>
</dbReference>
<dbReference type="SMART" id="SM00978">
    <property type="entry name" value="Tim44"/>
    <property type="match status" value="1"/>
</dbReference>
<keyword evidence="5" id="KW-1185">Reference proteome</keyword>
<proteinExistence type="predicted"/>
<evidence type="ECO:0000259" key="3">
    <source>
        <dbReference type="SMART" id="SM00978"/>
    </source>
</evidence>
<feature type="transmembrane region" description="Helical" evidence="2">
    <location>
        <begin position="6"/>
        <end position="28"/>
    </location>
</feature>
<dbReference type="InterPro" id="IPR007379">
    <property type="entry name" value="Tim44-like_dom"/>
</dbReference>
<dbReference type="Pfam" id="PF04280">
    <property type="entry name" value="Tim44"/>
    <property type="match status" value="1"/>
</dbReference>
<feature type="region of interest" description="Disordered" evidence="1">
    <location>
        <begin position="41"/>
        <end position="78"/>
    </location>
</feature>
<dbReference type="PANTHER" id="PTHR41542:SF1">
    <property type="entry name" value="BLL5807 PROTEIN"/>
    <property type="match status" value="1"/>
</dbReference>
<gene>
    <name evidence="4" type="ORF">Aam_091_016</name>
</gene>
<feature type="domain" description="Tim44-like" evidence="3">
    <location>
        <begin position="80"/>
        <end position="225"/>
    </location>
</feature>
<dbReference type="EMBL" id="BANC01000089">
    <property type="protein sequence ID" value="GAN81359.1"/>
    <property type="molecule type" value="Genomic_DNA"/>
</dbReference>
<keyword evidence="2" id="KW-0812">Transmembrane</keyword>
<evidence type="ECO:0000313" key="4">
    <source>
        <dbReference type="EMBL" id="GAN81359.1"/>
    </source>
</evidence>
<dbReference type="InterPro" id="IPR032710">
    <property type="entry name" value="NTF2-like_dom_sf"/>
</dbReference>
<comment type="caution">
    <text evidence="4">The sequence shown here is derived from an EMBL/GenBank/DDBJ whole genome shotgun (WGS) entry which is preliminary data.</text>
</comment>
<protein>
    <submittedName>
        <fullName evidence="4">Mitochondrial import inner membrane translocase subunit Tim44</fullName>
    </submittedName>
</protein>
<accession>A0A0D6PKT7</accession>
<name>A0A0D6PKT7_9PROT</name>
<organism evidence="4 5">
    <name type="scientific">Acidocella aminolytica 101 = DSM 11237</name>
    <dbReference type="NCBI Taxonomy" id="1120923"/>
    <lineage>
        <taxon>Bacteria</taxon>
        <taxon>Pseudomonadati</taxon>
        <taxon>Pseudomonadota</taxon>
        <taxon>Alphaproteobacteria</taxon>
        <taxon>Acetobacterales</taxon>
        <taxon>Acidocellaceae</taxon>
        <taxon>Acidocella</taxon>
    </lineage>
</organism>